<proteinExistence type="predicted"/>
<name>A0A0D2FFH6_9EURO</name>
<dbReference type="AlphaFoldDB" id="A0A0D2FFH6"/>
<evidence type="ECO:0000256" key="1">
    <source>
        <dbReference type="SAM" id="MobiDB-lite"/>
    </source>
</evidence>
<feature type="region of interest" description="Disordered" evidence="1">
    <location>
        <begin position="1"/>
        <end position="20"/>
    </location>
</feature>
<protein>
    <submittedName>
        <fullName evidence="2">Uncharacterized protein</fullName>
    </submittedName>
</protein>
<organism evidence="2 3">
    <name type="scientific">Phialophora macrospora</name>
    <dbReference type="NCBI Taxonomy" id="1851006"/>
    <lineage>
        <taxon>Eukaryota</taxon>
        <taxon>Fungi</taxon>
        <taxon>Dikarya</taxon>
        <taxon>Ascomycota</taxon>
        <taxon>Pezizomycotina</taxon>
        <taxon>Eurotiomycetes</taxon>
        <taxon>Chaetothyriomycetidae</taxon>
        <taxon>Chaetothyriales</taxon>
        <taxon>Herpotrichiellaceae</taxon>
        <taxon>Phialophora</taxon>
    </lineage>
</organism>
<feature type="compositionally biased region" description="Low complexity" evidence="1">
    <location>
        <begin position="93"/>
        <end position="121"/>
    </location>
</feature>
<accession>A0A0D2FFH6</accession>
<dbReference type="HOGENOM" id="CLU_1250514_0_0_1"/>
<feature type="region of interest" description="Disordered" evidence="1">
    <location>
        <begin position="93"/>
        <end position="122"/>
    </location>
</feature>
<gene>
    <name evidence="2" type="ORF">PV04_06102</name>
</gene>
<evidence type="ECO:0000313" key="2">
    <source>
        <dbReference type="EMBL" id="KIW66808.1"/>
    </source>
</evidence>
<dbReference type="EMBL" id="KN846959">
    <property type="protein sequence ID" value="KIW66808.1"/>
    <property type="molecule type" value="Genomic_DNA"/>
</dbReference>
<keyword evidence="3" id="KW-1185">Reference proteome</keyword>
<dbReference type="Proteomes" id="UP000054266">
    <property type="component" value="Unassembled WGS sequence"/>
</dbReference>
<evidence type="ECO:0000313" key="3">
    <source>
        <dbReference type="Proteomes" id="UP000054266"/>
    </source>
</evidence>
<sequence>MPDMSLSTARPPDPMGGDQGARVLRVYIHPVGCFEKRRRKTEKETNLHLSSIHEPEDTINKDLYVALYTTSHHTTSHKIHTTHSYTHTITANATTMSSTTNTETSSTGAQRRLSTSSTSSLPVPLQNMVDEAEKEREVYEDSWSRIPRGLRIIIRPSKAIKQHEQNAKKSSLTIKKPHLPASLQHLVDKEEKEEALFEDSWARIPRALGLGKSSKKSATKP</sequence>
<reference evidence="2 3" key="1">
    <citation type="submission" date="2015-01" db="EMBL/GenBank/DDBJ databases">
        <title>The Genome Sequence of Capronia semiimmersa CBS27337.</title>
        <authorList>
            <consortium name="The Broad Institute Genomics Platform"/>
            <person name="Cuomo C."/>
            <person name="de Hoog S."/>
            <person name="Gorbushina A."/>
            <person name="Stielow B."/>
            <person name="Teixiera M."/>
            <person name="Abouelleil A."/>
            <person name="Chapman S.B."/>
            <person name="Priest M."/>
            <person name="Young S.K."/>
            <person name="Wortman J."/>
            <person name="Nusbaum C."/>
            <person name="Birren B."/>
        </authorList>
    </citation>
    <scope>NUCLEOTIDE SEQUENCE [LARGE SCALE GENOMIC DNA]</scope>
    <source>
        <strain evidence="2 3">CBS 27337</strain>
    </source>
</reference>